<organism evidence="2 3">
    <name type="scientific">Vespula maculifrons</name>
    <name type="common">Eastern yellow jacket</name>
    <name type="synonym">Wasp</name>
    <dbReference type="NCBI Taxonomy" id="7453"/>
    <lineage>
        <taxon>Eukaryota</taxon>
        <taxon>Metazoa</taxon>
        <taxon>Ecdysozoa</taxon>
        <taxon>Arthropoda</taxon>
        <taxon>Hexapoda</taxon>
        <taxon>Insecta</taxon>
        <taxon>Pterygota</taxon>
        <taxon>Neoptera</taxon>
        <taxon>Endopterygota</taxon>
        <taxon>Hymenoptera</taxon>
        <taxon>Apocrita</taxon>
        <taxon>Aculeata</taxon>
        <taxon>Vespoidea</taxon>
        <taxon>Vespidae</taxon>
        <taxon>Vespinae</taxon>
        <taxon>Vespula</taxon>
    </lineage>
</organism>
<feature type="region of interest" description="Disordered" evidence="1">
    <location>
        <begin position="412"/>
        <end position="447"/>
    </location>
</feature>
<accession>A0ABD2CBJ4</accession>
<feature type="compositionally biased region" description="Basic and acidic residues" evidence="1">
    <location>
        <begin position="37"/>
        <end position="49"/>
    </location>
</feature>
<evidence type="ECO:0000313" key="2">
    <source>
        <dbReference type="EMBL" id="KAL2742436.1"/>
    </source>
</evidence>
<gene>
    <name evidence="2" type="ORF">V1477_010065</name>
</gene>
<protein>
    <submittedName>
        <fullName evidence="2">Uncharacterized protein</fullName>
    </submittedName>
</protein>
<evidence type="ECO:0000256" key="1">
    <source>
        <dbReference type="SAM" id="MobiDB-lite"/>
    </source>
</evidence>
<keyword evidence="3" id="KW-1185">Reference proteome</keyword>
<feature type="region of interest" description="Disordered" evidence="1">
    <location>
        <begin position="376"/>
        <end position="395"/>
    </location>
</feature>
<dbReference type="AlphaFoldDB" id="A0ABD2CBJ4"/>
<proteinExistence type="predicted"/>
<comment type="caution">
    <text evidence="2">The sequence shown here is derived from an EMBL/GenBank/DDBJ whole genome shotgun (WGS) entry which is preliminary data.</text>
</comment>
<sequence>MSQGCPSVSHQLAAASIAFRRARKKFPKDYGVRSKDTKTEVEWTKKNKNDQPASSSSAKCMINNDKSQCFCSSSVYSDDGPRYLSAKQSLSIKQSKCTCCRHNKEYFEDSARWSNDQSAVGDVLDKVSTRERFIDVESRKSVDRYNHDLERDTKNNFTHLARRKCTCCPVSIKKRVENDSSKLDSVDLLYVASHEKHCCVNSMDNHERLVEDGTFDHFSRRNRDDQELRRSCSKLDRSTTRKEEISPLLCTCDPRSPRDINLDLLQSPEDHRPRFCHRCPACPRRSYRQRCYFCQQKRKKLKYDVEKLNKNILFDESSPVDEHEPVKLITKTYERLFLFLSLFLSLQSERISNFLPVGCTCLSILGNRRGCSSKDHERIRTYGKKEEEEEEDENVGVIDHKDSISILMEKYKSRNAQDGPTQEGQKRKNRSKGNERIGNRYEKSPTSRILARENRKDSMEGLENSKSCDRCRCQENRLRWKEQEEREQEEKTLLFDDGRNRIRGEGDFYRRKKPARSKFGVPWRHTF</sequence>
<feature type="compositionally biased region" description="Basic and acidic residues" evidence="1">
    <location>
        <begin position="432"/>
        <end position="447"/>
    </location>
</feature>
<feature type="compositionally biased region" description="Basic and acidic residues" evidence="1">
    <location>
        <begin position="376"/>
        <end position="386"/>
    </location>
</feature>
<feature type="compositionally biased region" description="Polar residues" evidence="1">
    <location>
        <begin position="50"/>
        <end position="59"/>
    </location>
</feature>
<name>A0ABD2CBJ4_VESMC</name>
<feature type="region of interest" description="Disordered" evidence="1">
    <location>
        <begin position="37"/>
        <end position="59"/>
    </location>
</feature>
<feature type="compositionally biased region" description="Polar residues" evidence="1">
    <location>
        <begin position="414"/>
        <end position="423"/>
    </location>
</feature>
<reference evidence="2 3" key="1">
    <citation type="journal article" date="2024" name="Ann. Entomol. Soc. Am.">
        <title>Genomic analyses of the southern and eastern yellowjacket wasps (Hymenoptera: Vespidae) reveal evolutionary signatures of social life.</title>
        <authorList>
            <person name="Catto M.A."/>
            <person name="Caine P.B."/>
            <person name="Orr S.E."/>
            <person name="Hunt B.G."/>
            <person name="Goodisman M.A.D."/>
        </authorList>
    </citation>
    <scope>NUCLEOTIDE SEQUENCE [LARGE SCALE GENOMIC DNA]</scope>
    <source>
        <strain evidence="2">232</strain>
        <tissue evidence="2">Head and thorax</tissue>
    </source>
</reference>
<dbReference type="EMBL" id="JAYRBN010000058">
    <property type="protein sequence ID" value="KAL2742436.1"/>
    <property type="molecule type" value="Genomic_DNA"/>
</dbReference>
<evidence type="ECO:0000313" key="3">
    <source>
        <dbReference type="Proteomes" id="UP001607303"/>
    </source>
</evidence>
<dbReference type="Proteomes" id="UP001607303">
    <property type="component" value="Unassembled WGS sequence"/>
</dbReference>